<accession>A0A1B8U6U7</accession>
<dbReference type="RefSeq" id="WP_068356057.1">
    <property type="nucleotide sequence ID" value="NZ_CP019337.1"/>
</dbReference>
<proteinExistence type="predicted"/>
<name>A0A1B8U6U7_9FLAO</name>
<keyword evidence="2" id="KW-1185">Reference proteome</keyword>
<sequence length="232" mass="27622">MSNNGEPFSLDGVESLMFTGLSTKNKFEYIGNKGLGFRYILSWVNWVEVRTRDVNFRFFKDFSVRFYEKYLQGSTLIQTRIVKEITEKRLLKNEIPIATLAFPELLKDKKAEYITSVILQFKEGQLGPIEEQLEKISEETLLFLPNIRKIVVVKDRETIKELHKTVDTEQLITVNDKTWNVYRKKDQVYKDNVKFNYAIAWQDNMEDAGYFYNYFKTDVRTLEFTLYYSCYF</sequence>
<reference evidence="2" key="1">
    <citation type="submission" date="2016-02" db="EMBL/GenBank/DDBJ databases">
        <title>Paenibacillus sp. LPB0068, isolated from Crassostrea gigas.</title>
        <authorList>
            <person name="Shin S.-K."/>
            <person name="Yi H."/>
        </authorList>
    </citation>
    <scope>NUCLEOTIDE SEQUENCE [LARGE SCALE GENOMIC DNA]</scope>
    <source>
        <strain evidence="2">KCTC 23969</strain>
    </source>
</reference>
<dbReference type="SUPFAM" id="SSF55874">
    <property type="entry name" value="ATPase domain of HSP90 chaperone/DNA topoisomerase II/histidine kinase"/>
    <property type="match status" value="1"/>
</dbReference>
<dbReference type="STRING" id="996801.BW723_08470"/>
<evidence type="ECO:0000313" key="2">
    <source>
        <dbReference type="Proteomes" id="UP000092612"/>
    </source>
</evidence>
<gene>
    <name evidence="1" type="ORF">LPB301_01020</name>
</gene>
<dbReference type="AlphaFoldDB" id="A0A1B8U6U7"/>
<organism evidence="1 2">
    <name type="scientific">Polaribacter reichenbachii</name>
    <dbReference type="NCBI Taxonomy" id="996801"/>
    <lineage>
        <taxon>Bacteria</taxon>
        <taxon>Pseudomonadati</taxon>
        <taxon>Bacteroidota</taxon>
        <taxon>Flavobacteriia</taxon>
        <taxon>Flavobacteriales</taxon>
        <taxon>Flavobacteriaceae</taxon>
    </lineage>
</organism>
<protein>
    <submittedName>
        <fullName evidence="1">Uncharacterized protein</fullName>
    </submittedName>
</protein>
<comment type="caution">
    <text evidence="1">The sequence shown here is derived from an EMBL/GenBank/DDBJ whole genome shotgun (WGS) entry which is preliminary data.</text>
</comment>
<evidence type="ECO:0000313" key="1">
    <source>
        <dbReference type="EMBL" id="OBY67549.1"/>
    </source>
</evidence>
<dbReference type="InterPro" id="IPR036890">
    <property type="entry name" value="HATPase_C_sf"/>
</dbReference>
<dbReference type="OrthoDB" id="7782105at2"/>
<dbReference type="EMBL" id="LSFL01000003">
    <property type="protein sequence ID" value="OBY67549.1"/>
    <property type="molecule type" value="Genomic_DNA"/>
</dbReference>
<dbReference type="KEGG" id="prn:BW723_08470"/>
<dbReference type="Proteomes" id="UP000092612">
    <property type="component" value="Unassembled WGS sequence"/>
</dbReference>